<evidence type="ECO:0000313" key="1">
    <source>
        <dbReference type="EMBL" id="CAK9001833.1"/>
    </source>
</evidence>
<dbReference type="EMBL" id="CAXAMN010002891">
    <property type="protein sequence ID" value="CAK9001833.1"/>
    <property type="molecule type" value="Genomic_DNA"/>
</dbReference>
<reference evidence="1 2" key="1">
    <citation type="submission" date="2024-02" db="EMBL/GenBank/DDBJ databases">
        <authorList>
            <person name="Chen Y."/>
            <person name="Shah S."/>
            <person name="Dougan E. K."/>
            <person name="Thang M."/>
            <person name="Chan C."/>
        </authorList>
    </citation>
    <scope>NUCLEOTIDE SEQUENCE [LARGE SCALE GENOMIC DNA]</scope>
</reference>
<comment type="caution">
    <text evidence="1">The sequence shown here is derived from an EMBL/GenBank/DDBJ whole genome shotgun (WGS) entry which is preliminary data.</text>
</comment>
<name>A0ABP0IGV5_9DINO</name>
<dbReference type="Proteomes" id="UP001642484">
    <property type="component" value="Unassembled WGS sequence"/>
</dbReference>
<proteinExistence type="predicted"/>
<protein>
    <submittedName>
        <fullName evidence="1">Uncharacterized protein</fullName>
    </submittedName>
</protein>
<keyword evidence="2" id="KW-1185">Reference proteome</keyword>
<evidence type="ECO:0000313" key="2">
    <source>
        <dbReference type="Proteomes" id="UP001642484"/>
    </source>
</evidence>
<accession>A0ABP0IGV5</accession>
<sequence length="269" mass="30748">MALPLPMSRHGSLPSSATMCAREAGEPHISLTDWLQSNRLLRRFFLRFSDPSWVEVAKNLCILGVLSLQHLAPENAWSTEDLAELVEHLQRVGWPQVPGQSQEWLPPWQRKRKVFPKPSGDWRSGSSEPLHRVLERADMVRKPSSPSSSQRRVPDRELLRRSSADKEVPVPSAPADARCTFCDHHLVPDARFCPKCGHLRSPRSPEVRQAWPEASWTVRTRRLERGGWAGEVEFGKAPHNHNSVQVWHRGPLRTFLPEPMTRDQIDWTA</sequence>
<gene>
    <name evidence="1" type="ORF">CCMP2556_LOCUS6616</name>
</gene>
<organism evidence="1 2">
    <name type="scientific">Durusdinium trenchii</name>
    <dbReference type="NCBI Taxonomy" id="1381693"/>
    <lineage>
        <taxon>Eukaryota</taxon>
        <taxon>Sar</taxon>
        <taxon>Alveolata</taxon>
        <taxon>Dinophyceae</taxon>
        <taxon>Suessiales</taxon>
        <taxon>Symbiodiniaceae</taxon>
        <taxon>Durusdinium</taxon>
    </lineage>
</organism>